<evidence type="ECO:0000313" key="2">
    <source>
        <dbReference type="EMBL" id="CAI0422326.1"/>
    </source>
</evidence>
<dbReference type="AlphaFoldDB" id="A0AAV0KJW6"/>
<keyword evidence="3" id="KW-1185">Reference proteome</keyword>
<dbReference type="Proteomes" id="UP001154282">
    <property type="component" value="Unassembled WGS sequence"/>
</dbReference>
<comment type="caution">
    <text evidence="2">The sequence shown here is derived from an EMBL/GenBank/DDBJ whole genome shotgun (WGS) entry which is preliminary data.</text>
</comment>
<dbReference type="EMBL" id="CAMGYJ010000005">
    <property type="protein sequence ID" value="CAI0422326.1"/>
    <property type="molecule type" value="Genomic_DNA"/>
</dbReference>
<evidence type="ECO:0000313" key="3">
    <source>
        <dbReference type="Proteomes" id="UP001154282"/>
    </source>
</evidence>
<evidence type="ECO:0000256" key="1">
    <source>
        <dbReference type="SAM" id="Phobius"/>
    </source>
</evidence>
<protein>
    <submittedName>
        <fullName evidence="2">Uncharacterized protein</fullName>
    </submittedName>
</protein>
<gene>
    <name evidence="2" type="ORF">LITE_LOCUS19095</name>
</gene>
<keyword evidence="1" id="KW-0472">Membrane</keyword>
<accession>A0AAV0KJW6</accession>
<organism evidence="2 3">
    <name type="scientific">Linum tenue</name>
    <dbReference type="NCBI Taxonomy" id="586396"/>
    <lineage>
        <taxon>Eukaryota</taxon>
        <taxon>Viridiplantae</taxon>
        <taxon>Streptophyta</taxon>
        <taxon>Embryophyta</taxon>
        <taxon>Tracheophyta</taxon>
        <taxon>Spermatophyta</taxon>
        <taxon>Magnoliopsida</taxon>
        <taxon>eudicotyledons</taxon>
        <taxon>Gunneridae</taxon>
        <taxon>Pentapetalae</taxon>
        <taxon>rosids</taxon>
        <taxon>fabids</taxon>
        <taxon>Malpighiales</taxon>
        <taxon>Linaceae</taxon>
        <taxon>Linum</taxon>
    </lineage>
</organism>
<keyword evidence="1" id="KW-1133">Transmembrane helix</keyword>
<feature type="transmembrane region" description="Helical" evidence="1">
    <location>
        <begin position="17"/>
        <end position="36"/>
    </location>
</feature>
<sequence>MNFIKSSRYQAMKRIELLSRVVLVKEGIYLMGIFLWL</sequence>
<name>A0AAV0KJW6_9ROSI</name>
<proteinExistence type="predicted"/>
<reference evidence="2" key="1">
    <citation type="submission" date="2022-08" db="EMBL/GenBank/DDBJ databases">
        <authorList>
            <person name="Gutierrez-Valencia J."/>
        </authorList>
    </citation>
    <scope>NUCLEOTIDE SEQUENCE</scope>
</reference>
<keyword evidence="1" id="KW-0812">Transmembrane</keyword>